<evidence type="ECO:0000256" key="5">
    <source>
        <dbReference type="ARBA" id="ARBA00022840"/>
    </source>
</evidence>
<evidence type="ECO:0000259" key="8">
    <source>
        <dbReference type="PROSITE" id="PS51194"/>
    </source>
</evidence>
<dbReference type="Gene3D" id="3.40.50.300">
    <property type="entry name" value="P-loop containing nucleotide triphosphate hydrolases"/>
    <property type="match status" value="2"/>
</dbReference>
<dbReference type="Pfam" id="PF04408">
    <property type="entry name" value="WHD_HA2"/>
    <property type="match status" value="1"/>
</dbReference>
<dbReference type="GO" id="GO:0003724">
    <property type="term" value="F:RNA helicase activity"/>
    <property type="evidence" value="ECO:0007669"/>
    <property type="project" value="UniProtKB-EC"/>
</dbReference>
<dbReference type="InterPro" id="IPR048333">
    <property type="entry name" value="HA2_WH"/>
</dbReference>
<dbReference type="SMART" id="SM00490">
    <property type="entry name" value="HELICc"/>
    <property type="match status" value="1"/>
</dbReference>
<evidence type="ECO:0000256" key="3">
    <source>
        <dbReference type="ARBA" id="ARBA00022801"/>
    </source>
</evidence>
<dbReference type="InterPro" id="IPR010225">
    <property type="entry name" value="HrpB"/>
</dbReference>
<dbReference type="InterPro" id="IPR001650">
    <property type="entry name" value="Helicase_C-like"/>
</dbReference>
<dbReference type="InterPro" id="IPR007502">
    <property type="entry name" value="Helicase-assoc_dom"/>
</dbReference>
<dbReference type="Proteomes" id="UP001449795">
    <property type="component" value="Chromosome"/>
</dbReference>
<evidence type="ECO:0000256" key="2">
    <source>
        <dbReference type="ARBA" id="ARBA00022741"/>
    </source>
</evidence>
<dbReference type="EC" id="3.6.4.13" evidence="1"/>
<name>A0ABZ3D2I7_9PROT</name>
<dbReference type="InterPro" id="IPR049614">
    <property type="entry name" value="HrpB_DEXH"/>
</dbReference>
<dbReference type="PANTHER" id="PTHR43519">
    <property type="entry name" value="ATP-DEPENDENT RNA HELICASE HRPB"/>
    <property type="match status" value="1"/>
</dbReference>
<dbReference type="PANTHER" id="PTHR43519:SF1">
    <property type="entry name" value="ATP-DEPENDENT RNA HELICASE HRPB"/>
    <property type="match status" value="1"/>
</dbReference>
<feature type="domain" description="Helicase ATP-binding" evidence="7">
    <location>
        <begin position="31"/>
        <end position="195"/>
    </location>
</feature>
<dbReference type="InterPro" id="IPR014001">
    <property type="entry name" value="Helicase_ATP-bd"/>
</dbReference>
<dbReference type="Pfam" id="PF08482">
    <property type="entry name" value="HrpB_C"/>
    <property type="match status" value="1"/>
</dbReference>
<dbReference type="GO" id="GO:0016787">
    <property type="term" value="F:hydrolase activity"/>
    <property type="evidence" value="ECO:0007669"/>
    <property type="project" value="UniProtKB-KW"/>
</dbReference>
<dbReference type="SUPFAM" id="SSF52540">
    <property type="entry name" value="P-loop containing nucleoside triphosphate hydrolases"/>
    <property type="match status" value="1"/>
</dbReference>
<dbReference type="PROSITE" id="PS51194">
    <property type="entry name" value="HELICASE_CTER"/>
    <property type="match status" value="1"/>
</dbReference>
<reference evidence="9 10" key="1">
    <citation type="submission" date="2024-04" db="EMBL/GenBank/DDBJ databases">
        <title>Complete genome sequence of Nguyenibacter vanlangesis HBCM-1154, a strain capable of nitrogen fixation, IAA production, and phosphorus solubilization isolated from sugarcane soil.</title>
        <authorList>
            <person name="MY HANH P."/>
        </authorList>
    </citation>
    <scope>NUCLEOTIDE SEQUENCE [LARGE SCALE GENOMIC DNA]</scope>
    <source>
        <strain evidence="9 10">HBCM 1154</strain>
    </source>
</reference>
<dbReference type="InterPro" id="IPR002464">
    <property type="entry name" value="DNA/RNA_helicase_DEAH_CS"/>
</dbReference>
<dbReference type="InterPro" id="IPR013689">
    <property type="entry name" value="RNA_helicase_ATP-dep_HrpB_C"/>
</dbReference>
<gene>
    <name evidence="9" type="primary">hrpB</name>
    <name evidence="9" type="ORF">AAC691_15730</name>
</gene>
<dbReference type="Pfam" id="PF00270">
    <property type="entry name" value="DEAD"/>
    <property type="match status" value="1"/>
</dbReference>
<keyword evidence="5" id="KW-0067">ATP-binding</keyword>
<dbReference type="PIRSF" id="PIRSF005496">
    <property type="entry name" value="ATP_hel_hrpB"/>
    <property type="match status" value="1"/>
</dbReference>
<sequence>MESDRDLQNPVPTLADLPSDLPVAAILPALRASLAERPGAVLVAPPGAGKTTTVPLALMDAPWRGDGRILMLEPRRLAARAAAQRMSSLLGEEVGGLVGYRTRLDAAISARTRIEVVTEGLMVRRLLADPTLDGVSCVILDEIHERSLDADTALSFCLDVQRSLRPDLRLVAMSATMDGAALSALMDAPLIESAGRMFPVEIRHAPRDLTRLRDLPEAMARAIRAALAEHAGDILAFLPGVGEIRRTQAALAGAPATILPLYGEMPPGEQDRVLRPQPDAGRRVILATSIAETSLTVPGVRVVVDGGYRRSPRLDPGTGLPRLDTVRISRAAAAQRAGRAGREGPGVALRLWSEATGRGMAPHDRPEILDAELTGLRLDSAAWQAAMGTTPEELPLPDAPPNGAFEAARGVLAALGALDEDGRITPEGERMAALGAHPRLAAMMLAATTEAEAALAADIAALLEERDPLRPRAAPNARPGGAGVPPIPPADIALRLDLIAGGDHADADRAALARIRQAAGQYRRRLGLRGGITAAGDAASLLAAAFPDRIAQRRGEPGSFRLSGGGGARLGRADRLADAGLLAVATLHVRTAAEIRMAARLDPDNLPPSIRRRATEQVETTLDPATGSVLARRRLRLGALVLRDRTVAASPDDVAALLLRQVTDRLDTSLGWTPAARQFQARVALARALPGHAELPNLSDAALAAEAGDWLAPWLTGLTRLSEVAALDVLAMLRGRVEYGALTWLDKALPTHLDLPGGRVPVDYTQPVPTASARAQTFYGLRETPRLADGLVKLQIALLSPAGRPQAITADLAGFWTGGWAAMRRDMRGRYPRHDWPEDPAQASPPARRAGRS</sequence>
<keyword evidence="2" id="KW-0547">Nucleotide-binding</keyword>
<keyword evidence="3 9" id="KW-0378">Hydrolase</keyword>
<dbReference type="Pfam" id="PF00271">
    <property type="entry name" value="Helicase_C"/>
    <property type="match status" value="1"/>
</dbReference>
<protein>
    <recommendedName>
        <fullName evidence="1">RNA helicase</fullName>
        <ecNumber evidence="1">3.6.4.13</ecNumber>
    </recommendedName>
</protein>
<proteinExistence type="predicted"/>
<feature type="domain" description="Helicase C-terminal" evidence="8">
    <location>
        <begin position="222"/>
        <end position="384"/>
    </location>
</feature>
<evidence type="ECO:0000256" key="4">
    <source>
        <dbReference type="ARBA" id="ARBA00022806"/>
    </source>
</evidence>
<dbReference type="SMART" id="SM00487">
    <property type="entry name" value="DEXDc"/>
    <property type="match status" value="1"/>
</dbReference>
<dbReference type="Gene3D" id="1.20.120.1080">
    <property type="match status" value="1"/>
</dbReference>
<evidence type="ECO:0000256" key="1">
    <source>
        <dbReference type="ARBA" id="ARBA00012552"/>
    </source>
</evidence>
<dbReference type="SMART" id="SM00847">
    <property type="entry name" value="HA2"/>
    <property type="match status" value="1"/>
</dbReference>
<evidence type="ECO:0000259" key="7">
    <source>
        <dbReference type="PROSITE" id="PS51192"/>
    </source>
</evidence>
<dbReference type="CDD" id="cd18791">
    <property type="entry name" value="SF2_C_RHA"/>
    <property type="match status" value="1"/>
</dbReference>
<evidence type="ECO:0000313" key="10">
    <source>
        <dbReference type="Proteomes" id="UP001449795"/>
    </source>
</evidence>
<dbReference type="InterPro" id="IPR027417">
    <property type="entry name" value="P-loop_NTPase"/>
</dbReference>
<evidence type="ECO:0000256" key="6">
    <source>
        <dbReference type="SAM" id="MobiDB-lite"/>
    </source>
</evidence>
<keyword evidence="10" id="KW-1185">Reference proteome</keyword>
<feature type="region of interest" description="Disordered" evidence="6">
    <location>
        <begin position="831"/>
        <end position="853"/>
    </location>
</feature>
<accession>A0ABZ3D2I7</accession>
<organism evidence="9 10">
    <name type="scientific">Nguyenibacter vanlangensis</name>
    <dbReference type="NCBI Taxonomy" id="1216886"/>
    <lineage>
        <taxon>Bacteria</taxon>
        <taxon>Pseudomonadati</taxon>
        <taxon>Pseudomonadota</taxon>
        <taxon>Alphaproteobacteria</taxon>
        <taxon>Acetobacterales</taxon>
        <taxon>Acetobacteraceae</taxon>
        <taxon>Nguyenibacter</taxon>
    </lineage>
</organism>
<dbReference type="PROSITE" id="PS00690">
    <property type="entry name" value="DEAH_ATP_HELICASE"/>
    <property type="match status" value="1"/>
</dbReference>
<dbReference type="CDD" id="cd17990">
    <property type="entry name" value="DEXHc_HrpB"/>
    <property type="match status" value="1"/>
</dbReference>
<keyword evidence="4 9" id="KW-0347">Helicase</keyword>
<dbReference type="EMBL" id="CP152276">
    <property type="protein sequence ID" value="XAE41726.1"/>
    <property type="molecule type" value="Genomic_DNA"/>
</dbReference>
<dbReference type="PROSITE" id="PS51192">
    <property type="entry name" value="HELICASE_ATP_BIND_1"/>
    <property type="match status" value="1"/>
</dbReference>
<dbReference type="NCBIfam" id="TIGR01970">
    <property type="entry name" value="DEAH_box_HrpB"/>
    <property type="match status" value="1"/>
</dbReference>
<evidence type="ECO:0000313" key="9">
    <source>
        <dbReference type="EMBL" id="XAE41726.1"/>
    </source>
</evidence>
<dbReference type="InterPro" id="IPR011545">
    <property type="entry name" value="DEAD/DEAH_box_helicase_dom"/>
</dbReference>
<dbReference type="RefSeq" id="WP_342627600.1">
    <property type="nucleotide sequence ID" value="NZ_CP152276.1"/>
</dbReference>